<dbReference type="PANTHER" id="PTHR21242:SF0">
    <property type="entry name" value="TRANSCRIPTION INITIATION FACTOR TFIID SUBUNIT 10"/>
    <property type="match status" value="1"/>
</dbReference>
<reference evidence="7 8" key="1">
    <citation type="submission" date="2024-08" db="EMBL/GenBank/DDBJ databases">
        <authorList>
            <person name="Cucini C."/>
            <person name="Frati F."/>
        </authorList>
    </citation>
    <scope>NUCLEOTIDE SEQUENCE [LARGE SCALE GENOMIC DNA]</scope>
</reference>
<dbReference type="Pfam" id="PF03540">
    <property type="entry name" value="TAF10"/>
    <property type="match status" value="1"/>
</dbReference>
<evidence type="ECO:0000313" key="8">
    <source>
        <dbReference type="Proteomes" id="UP001642540"/>
    </source>
</evidence>
<feature type="region of interest" description="Disordered" evidence="6">
    <location>
        <begin position="1"/>
        <end position="28"/>
    </location>
</feature>
<organism evidence="7 8">
    <name type="scientific">Orchesella dallaii</name>
    <dbReference type="NCBI Taxonomy" id="48710"/>
    <lineage>
        <taxon>Eukaryota</taxon>
        <taxon>Metazoa</taxon>
        <taxon>Ecdysozoa</taxon>
        <taxon>Arthropoda</taxon>
        <taxon>Hexapoda</taxon>
        <taxon>Collembola</taxon>
        <taxon>Entomobryomorpha</taxon>
        <taxon>Entomobryoidea</taxon>
        <taxon>Orchesellidae</taxon>
        <taxon>Orchesellinae</taxon>
        <taxon>Orchesella</taxon>
    </lineage>
</organism>
<evidence type="ECO:0000256" key="5">
    <source>
        <dbReference type="ARBA" id="ARBA00025730"/>
    </source>
</evidence>
<comment type="subcellular location">
    <subcellularLocation>
        <location evidence="1">Nucleus</location>
    </subcellularLocation>
</comment>
<dbReference type="PRINTS" id="PR01443">
    <property type="entry name" value="TFIID30KDSUB"/>
</dbReference>
<evidence type="ECO:0000256" key="1">
    <source>
        <dbReference type="ARBA" id="ARBA00004123"/>
    </source>
</evidence>
<accession>A0ABP1S9D8</accession>
<evidence type="ECO:0000313" key="7">
    <source>
        <dbReference type="EMBL" id="CAL8147616.1"/>
    </source>
</evidence>
<keyword evidence="3" id="KW-0804">Transcription</keyword>
<dbReference type="Proteomes" id="UP001642540">
    <property type="component" value="Unassembled WGS sequence"/>
</dbReference>
<evidence type="ECO:0000256" key="4">
    <source>
        <dbReference type="ARBA" id="ARBA00023242"/>
    </source>
</evidence>
<comment type="caution">
    <text evidence="7">The sequence shown here is derived from an EMBL/GenBank/DDBJ whole genome shotgun (WGS) entry which is preliminary data.</text>
</comment>
<dbReference type="EMBL" id="CAXLJM020000166">
    <property type="protein sequence ID" value="CAL8147616.1"/>
    <property type="molecule type" value="Genomic_DNA"/>
</dbReference>
<evidence type="ECO:0000256" key="6">
    <source>
        <dbReference type="SAM" id="MobiDB-lite"/>
    </source>
</evidence>
<keyword evidence="8" id="KW-1185">Reference proteome</keyword>
<dbReference type="CDD" id="cd07982">
    <property type="entry name" value="HFD_TAF10"/>
    <property type="match status" value="1"/>
</dbReference>
<evidence type="ECO:0008006" key="9">
    <source>
        <dbReference type="Google" id="ProtNLM"/>
    </source>
</evidence>
<dbReference type="PANTHER" id="PTHR21242">
    <property type="entry name" value="TRANSCRIPTION INITIATION FACTOR TFIID SUBUNIT 10"/>
    <property type="match status" value="1"/>
</dbReference>
<keyword evidence="2" id="KW-0805">Transcription regulation</keyword>
<evidence type="ECO:0000256" key="3">
    <source>
        <dbReference type="ARBA" id="ARBA00023163"/>
    </source>
</evidence>
<protein>
    <recommendedName>
        <fullName evidence="9">Transcription initiation factor TFIID subunit 10</fullName>
    </recommendedName>
</protein>
<sequence>MDSFSPLKPGDIMDISAPSTPSFSAPGSVASMPGTPIVFTPNISTNVSSPIPSRVGMGNDGEMKIEMPPAPTPSFQFQTTPIPSPLDAGASGSSFSFSNTSQDSIDSQTGFTLSDLLVQLEDYTPTIPDAVANHYLHMAGFESSDPRMSRILSLAAQKFISDIVNEAFQQCKLKGQAAAVGKTKVKDKKYVLTMEDLIPVLNEHGISIRKPPYYT</sequence>
<keyword evidence="4" id="KW-0539">Nucleus</keyword>
<dbReference type="InterPro" id="IPR003923">
    <property type="entry name" value="TAF10"/>
</dbReference>
<comment type="similarity">
    <text evidence="5">Belongs to the TAF10 family.</text>
</comment>
<name>A0ABP1S9D8_9HEXA</name>
<gene>
    <name evidence="7" type="ORF">ODALV1_LOCUS31185</name>
</gene>
<proteinExistence type="inferred from homology"/>
<evidence type="ECO:0000256" key="2">
    <source>
        <dbReference type="ARBA" id="ARBA00023015"/>
    </source>
</evidence>